<dbReference type="PANTHER" id="PTHR30472:SF1">
    <property type="entry name" value="FE(3+) DICITRATE TRANSPORT SYSTEM PERMEASE PROTEIN FECC-RELATED"/>
    <property type="match status" value="1"/>
</dbReference>
<dbReference type="InterPro" id="IPR000522">
    <property type="entry name" value="ABC_transptr_permease_BtuC"/>
</dbReference>
<evidence type="ECO:0000256" key="2">
    <source>
        <dbReference type="ARBA" id="ARBA00007935"/>
    </source>
</evidence>
<feature type="transmembrane region" description="Helical" evidence="8">
    <location>
        <begin position="199"/>
        <end position="220"/>
    </location>
</feature>
<dbReference type="PANTHER" id="PTHR30472">
    <property type="entry name" value="FERRIC ENTEROBACTIN TRANSPORT SYSTEM PERMEASE PROTEIN"/>
    <property type="match status" value="1"/>
</dbReference>
<evidence type="ECO:0000313" key="9">
    <source>
        <dbReference type="EMBL" id="QXQ13318.1"/>
    </source>
</evidence>
<evidence type="ECO:0000256" key="4">
    <source>
        <dbReference type="ARBA" id="ARBA00022475"/>
    </source>
</evidence>
<evidence type="ECO:0000256" key="3">
    <source>
        <dbReference type="ARBA" id="ARBA00022448"/>
    </source>
</evidence>
<feature type="transmembrane region" description="Helical" evidence="8">
    <location>
        <begin position="278"/>
        <end position="299"/>
    </location>
</feature>
<keyword evidence="5 8" id="KW-0812">Transmembrane</keyword>
<evidence type="ECO:0000256" key="1">
    <source>
        <dbReference type="ARBA" id="ARBA00004651"/>
    </source>
</evidence>
<sequence>MTGRRRLTGLAVLVLLLGIGAVLSVGIGARPTSPAEVWHALFGATATPADEIVRQLRVPRTVLGVVAGAALGVAGAVIQGHTRNPLADPGLLGINAGAALLVVVAIGPLGWTDPGSYIWSALLGALLAGLVVFAVGSTTTTTTTAAGPLNLALTGLAVTFLLQAVTSAIVLGDTATMDLYRFWVVGSVAGRDLEVVGQVAPFLLVGFVLAAAGAPALNLLGLGTDVARSLGARVGLQRLGGLAAVTLLAGAATAACGPIAFLGLIVPHLARTVTGPDYRWLIPASALLGAVLLLGADVLGRIAARPGELQVGIVLAVLGGAFFVAVVRRRVPVAL</sequence>
<proteinExistence type="inferred from homology"/>
<evidence type="ECO:0000256" key="7">
    <source>
        <dbReference type="ARBA" id="ARBA00023136"/>
    </source>
</evidence>
<keyword evidence="3" id="KW-0813">Transport</keyword>
<feature type="transmembrane region" description="Helical" evidence="8">
    <location>
        <begin position="117"/>
        <end position="137"/>
    </location>
</feature>
<dbReference type="Pfam" id="PF01032">
    <property type="entry name" value="FecCD"/>
    <property type="match status" value="1"/>
</dbReference>
<evidence type="ECO:0000313" key="10">
    <source>
        <dbReference type="Proteomes" id="UP000887023"/>
    </source>
</evidence>
<protein>
    <submittedName>
        <fullName evidence="9">Iron ABC transporter permease</fullName>
    </submittedName>
</protein>
<feature type="transmembrane region" description="Helical" evidence="8">
    <location>
        <begin position="61"/>
        <end position="78"/>
    </location>
</feature>
<feature type="transmembrane region" description="Helical" evidence="8">
    <location>
        <begin position="149"/>
        <end position="171"/>
    </location>
</feature>
<dbReference type="Gene3D" id="1.10.3470.10">
    <property type="entry name" value="ABC transporter involved in vitamin B12 uptake, BtuC"/>
    <property type="match status" value="1"/>
</dbReference>
<comment type="subcellular location">
    <subcellularLocation>
        <location evidence="1">Cell membrane</location>
        <topology evidence="1">Multi-pass membrane protein</topology>
    </subcellularLocation>
</comment>
<evidence type="ECO:0000256" key="8">
    <source>
        <dbReference type="SAM" id="Phobius"/>
    </source>
</evidence>
<evidence type="ECO:0000256" key="5">
    <source>
        <dbReference type="ARBA" id="ARBA00022692"/>
    </source>
</evidence>
<dbReference type="InterPro" id="IPR037294">
    <property type="entry name" value="ABC_BtuC-like"/>
</dbReference>
<keyword evidence="10" id="KW-1185">Reference proteome</keyword>
<reference evidence="9" key="1">
    <citation type="submission" date="2021-07" db="EMBL/GenBank/DDBJ databases">
        <title>Candidatus Kaistella beijingensis sp. nov. isolated from a municipal wastewater treatment plant is involved in sludge foaming.</title>
        <authorList>
            <person name="Song Y."/>
            <person name="Liu S.-J."/>
        </authorList>
    </citation>
    <scope>NUCLEOTIDE SEQUENCE</scope>
    <source>
        <strain evidence="9">DSM 43998</strain>
    </source>
</reference>
<dbReference type="Proteomes" id="UP000887023">
    <property type="component" value="Chromosome"/>
</dbReference>
<feature type="transmembrane region" description="Helical" evidence="8">
    <location>
        <begin position="241"/>
        <end position="266"/>
    </location>
</feature>
<keyword evidence="7 8" id="KW-0472">Membrane</keyword>
<accession>A0ABX8S6F5</accession>
<dbReference type="RefSeq" id="WP_066472362.1">
    <property type="nucleotide sequence ID" value="NZ_CBCRUZ010000016.1"/>
</dbReference>
<keyword evidence="6 8" id="KW-1133">Transmembrane helix</keyword>
<keyword evidence="4" id="KW-1003">Cell membrane</keyword>
<feature type="transmembrane region" description="Helical" evidence="8">
    <location>
        <begin position="90"/>
        <end position="111"/>
    </location>
</feature>
<organism evidence="9 10">
    <name type="scientific">Skermania pinensis</name>
    <dbReference type="NCBI Taxonomy" id="39122"/>
    <lineage>
        <taxon>Bacteria</taxon>
        <taxon>Bacillati</taxon>
        <taxon>Actinomycetota</taxon>
        <taxon>Actinomycetes</taxon>
        <taxon>Mycobacteriales</taxon>
        <taxon>Gordoniaceae</taxon>
        <taxon>Skermania</taxon>
    </lineage>
</organism>
<dbReference type="SUPFAM" id="SSF81345">
    <property type="entry name" value="ABC transporter involved in vitamin B12 uptake, BtuC"/>
    <property type="match status" value="1"/>
</dbReference>
<evidence type="ECO:0000256" key="6">
    <source>
        <dbReference type="ARBA" id="ARBA00022989"/>
    </source>
</evidence>
<dbReference type="EMBL" id="CP079105">
    <property type="protein sequence ID" value="QXQ13318.1"/>
    <property type="molecule type" value="Genomic_DNA"/>
</dbReference>
<feature type="transmembrane region" description="Helical" evidence="8">
    <location>
        <begin position="311"/>
        <end position="328"/>
    </location>
</feature>
<dbReference type="CDD" id="cd06550">
    <property type="entry name" value="TM_ABC_iron-siderophores_like"/>
    <property type="match status" value="1"/>
</dbReference>
<comment type="similarity">
    <text evidence="2">Belongs to the binding-protein-dependent transport system permease family. FecCD subfamily.</text>
</comment>
<name>A0ABX8S6F5_9ACTN</name>
<gene>
    <name evidence="9" type="ORF">KV203_15815</name>
</gene>